<name>A0ABS4IPG1_9BACL</name>
<reference evidence="3 4" key="1">
    <citation type="submission" date="2021-03" db="EMBL/GenBank/DDBJ databases">
        <title>Genomic Encyclopedia of Type Strains, Phase IV (KMG-IV): sequencing the most valuable type-strain genomes for metagenomic binning, comparative biology and taxonomic classification.</title>
        <authorList>
            <person name="Goeker M."/>
        </authorList>
    </citation>
    <scope>NUCLEOTIDE SEQUENCE [LARGE SCALE GENOMIC DNA]</scope>
    <source>
        <strain evidence="3 4">DSM 26048</strain>
    </source>
</reference>
<dbReference type="RefSeq" id="WP_209968507.1">
    <property type="nucleotide sequence ID" value="NZ_JAGGLB010000001.1"/>
</dbReference>
<dbReference type="EMBL" id="JAGGLB010000001">
    <property type="protein sequence ID" value="MBP1988514.1"/>
    <property type="molecule type" value="Genomic_DNA"/>
</dbReference>
<evidence type="ECO:0000259" key="1">
    <source>
        <dbReference type="Pfam" id="PF07171"/>
    </source>
</evidence>
<dbReference type="InterPro" id="IPR015995">
    <property type="entry name" value="MlrC_N"/>
</dbReference>
<dbReference type="InterPro" id="IPR009197">
    <property type="entry name" value="MlrC"/>
</dbReference>
<comment type="caution">
    <text evidence="3">The sequence shown here is derived from an EMBL/GenBank/DDBJ whole genome shotgun (WGS) entry which is preliminary data.</text>
</comment>
<evidence type="ECO:0000313" key="3">
    <source>
        <dbReference type="EMBL" id="MBP1988514.1"/>
    </source>
</evidence>
<feature type="domain" description="Microcystin LR degradation protein MlrC C-terminal" evidence="1">
    <location>
        <begin position="301"/>
        <end position="473"/>
    </location>
</feature>
<proteinExistence type="predicted"/>
<dbReference type="InterPro" id="IPR010799">
    <property type="entry name" value="MlrC_C"/>
</dbReference>
<evidence type="ECO:0000313" key="4">
    <source>
        <dbReference type="Proteomes" id="UP001519287"/>
    </source>
</evidence>
<sequence>MRIGIIGLVHETNTFAPGRTELCHFQDEWIVGNAPFIKRYEHTRTFMGGVLSAAAKLDVEIAVGLYAAATPSGMVTRDSMDSIIEHLVDSIPDPIDGLVVMLHGAIVSENFDDVEGQLLRRIREKAGSNLPVAITLDLHANISPQMVQLADILVGQDTYPHVDSYERAIEAIYLLYRCMHSEIRPTRSYRHARILVAPQAMVTDKGFMKEIIEAAFEIEKDVRVLNVTVAGGFPFSDVVDAGMSFVVTTENDLSLAESYAEQLCQLVWDRRGEFEVTGFTAEESVALGVQSAVAPVILIEGSDNVGGGSPGDATFLLKHLVDAPAKSLIVIHDKEAVTEACRLGVGALFQGLIGGKTDTFHGPPVWISGEVRVLFDGKYRHIGPYMTGHSADMGPSAVIETDTVTVVLTGKRVGPWDVGHITSVGLQPNDFKLIVVKSAVAWQTAFGPLAKAIIQVDTPGCCGFNLHELPYEHIQRPIYPLDDFE</sequence>
<gene>
    <name evidence="3" type="ORF">J2Z66_000109</name>
</gene>
<dbReference type="Pfam" id="PF07364">
    <property type="entry name" value="DUF1485"/>
    <property type="match status" value="1"/>
</dbReference>
<evidence type="ECO:0000259" key="2">
    <source>
        <dbReference type="Pfam" id="PF07364"/>
    </source>
</evidence>
<accession>A0ABS4IPG1</accession>
<organism evidence="3 4">
    <name type="scientific">Paenibacillus eucommiae</name>
    <dbReference type="NCBI Taxonomy" id="1355755"/>
    <lineage>
        <taxon>Bacteria</taxon>
        <taxon>Bacillati</taxon>
        <taxon>Bacillota</taxon>
        <taxon>Bacilli</taxon>
        <taxon>Bacillales</taxon>
        <taxon>Paenibacillaceae</taxon>
        <taxon>Paenibacillus</taxon>
    </lineage>
</organism>
<dbReference type="Pfam" id="PF07171">
    <property type="entry name" value="MlrC_C"/>
    <property type="match status" value="1"/>
</dbReference>
<protein>
    <submittedName>
        <fullName evidence="3">Microcystin degradation protein MlrC</fullName>
    </submittedName>
</protein>
<feature type="domain" description="Microcystin LR degradation protein MlrC N-terminal" evidence="2">
    <location>
        <begin position="2"/>
        <end position="286"/>
    </location>
</feature>
<dbReference type="Proteomes" id="UP001519287">
    <property type="component" value="Unassembled WGS sequence"/>
</dbReference>
<dbReference type="PIRSF" id="PIRSF012702">
    <property type="entry name" value="UCP012702"/>
    <property type="match status" value="1"/>
</dbReference>
<keyword evidence="4" id="KW-1185">Reference proteome</keyword>